<organism evidence="3 4">
    <name type="scientific">Diacronema lutheri</name>
    <name type="common">Unicellular marine alga</name>
    <name type="synonym">Monochrysis lutheri</name>
    <dbReference type="NCBI Taxonomy" id="2081491"/>
    <lineage>
        <taxon>Eukaryota</taxon>
        <taxon>Haptista</taxon>
        <taxon>Haptophyta</taxon>
        <taxon>Pavlovophyceae</taxon>
        <taxon>Pavlovales</taxon>
        <taxon>Pavlovaceae</taxon>
        <taxon>Diacronema</taxon>
    </lineage>
</organism>
<dbReference type="InterPro" id="IPR021373">
    <property type="entry name" value="DUF2993"/>
</dbReference>
<keyword evidence="4" id="KW-1185">Reference proteome</keyword>
<dbReference type="OrthoDB" id="10580723at2759"/>
<feature type="compositionally biased region" description="Low complexity" evidence="1">
    <location>
        <begin position="193"/>
        <end position="220"/>
    </location>
</feature>
<feature type="region of interest" description="Disordered" evidence="1">
    <location>
        <begin position="193"/>
        <end position="223"/>
    </location>
</feature>
<accession>A0A8J6BZK6</accession>
<evidence type="ECO:0000256" key="1">
    <source>
        <dbReference type="SAM" id="MobiDB-lite"/>
    </source>
</evidence>
<reference evidence="3" key="1">
    <citation type="submission" date="2021-05" db="EMBL/GenBank/DDBJ databases">
        <title>The genome of the haptophyte Pavlova lutheri (Diacronema luteri, Pavlovales) - a model for lipid biosynthesis in eukaryotic algae.</title>
        <authorList>
            <person name="Hulatt C.J."/>
            <person name="Posewitz M.C."/>
        </authorList>
    </citation>
    <scope>NUCLEOTIDE SEQUENCE</scope>
    <source>
        <strain evidence="3">NIVA-4/92</strain>
    </source>
</reference>
<comment type="caution">
    <text evidence="3">The sequence shown here is derived from an EMBL/GenBank/DDBJ whole genome shotgun (WGS) entry which is preliminary data.</text>
</comment>
<sequence length="303" mass="31311">MARALRLVLLLGNQVLTAAARAPALGSSSDPLSAVATLVLRGLLAECGGVAVSVRGAHKLPAGAVDGVRIEGRRWRSPGGLRCRELAMDVGKARVDAGRLFASRQIAFVEPALGEAEVIFDAADFAAFLAHPLVGPTARWPPAGTVLGAQAPRPEPPPFTFASGACAIDERGVALRGDWRGARRKMLLAPSSAAGGSRAPVSVRPVRVPQPSRGAAGADEAVGDESDELARLLTSWFACLHVDLDGALVGPIRELQLLGAGVPPSGAARPSAVAQLARTHAGSAVRLRMGLSVRRFPALPPKF</sequence>
<feature type="signal peptide" evidence="2">
    <location>
        <begin position="1"/>
        <end position="20"/>
    </location>
</feature>
<evidence type="ECO:0000313" key="4">
    <source>
        <dbReference type="Proteomes" id="UP000751190"/>
    </source>
</evidence>
<protein>
    <submittedName>
        <fullName evidence="3">Uncharacterized protein</fullName>
    </submittedName>
</protein>
<gene>
    <name evidence="3" type="ORF">KFE25_009862</name>
</gene>
<proteinExistence type="predicted"/>
<dbReference type="Pfam" id="PF11209">
    <property type="entry name" value="LmeA"/>
    <property type="match status" value="1"/>
</dbReference>
<dbReference type="EMBL" id="JAGTXO010000083">
    <property type="protein sequence ID" value="KAG8457102.1"/>
    <property type="molecule type" value="Genomic_DNA"/>
</dbReference>
<evidence type="ECO:0000313" key="3">
    <source>
        <dbReference type="EMBL" id="KAG8457102.1"/>
    </source>
</evidence>
<dbReference type="Proteomes" id="UP000751190">
    <property type="component" value="Unassembled WGS sequence"/>
</dbReference>
<feature type="chain" id="PRO_5035245301" evidence="2">
    <location>
        <begin position="21"/>
        <end position="303"/>
    </location>
</feature>
<evidence type="ECO:0000256" key="2">
    <source>
        <dbReference type="SAM" id="SignalP"/>
    </source>
</evidence>
<dbReference type="AlphaFoldDB" id="A0A8J6BZK6"/>
<keyword evidence="2" id="KW-0732">Signal</keyword>
<name>A0A8J6BZK6_DIALT</name>